<dbReference type="Proteomes" id="UP000524246">
    <property type="component" value="Unassembled WGS sequence"/>
</dbReference>
<accession>A0A7X9IJT1</accession>
<gene>
    <name evidence="1" type="ORF">GYA55_04380</name>
</gene>
<evidence type="ECO:0000313" key="1">
    <source>
        <dbReference type="EMBL" id="NMC62384.1"/>
    </source>
</evidence>
<proteinExistence type="predicted"/>
<dbReference type="Gene3D" id="3.40.50.150">
    <property type="entry name" value="Vaccinia Virus protein VP39"/>
    <property type="match status" value="1"/>
</dbReference>
<organism evidence="1 2">
    <name type="scientific">SAR324 cluster bacterium</name>
    <dbReference type="NCBI Taxonomy" id="2024889"/>
    <lineage>
        <taxon>Bacteria</taxon>
        <taxon>Deltaproteobacteria</taxon>
        <taxon>SAR324 cluster</taxon>
    </lineage>
</organism>
<reference evidence="1 2" key="1">
    <citation type="journal article" date="2020" name="Biotechnol. Biofuels">
        <title>New insights from the biogas microbiome by comprehensive genome-resolved metagenomics of nearly 1600 species originating from multiple anaerobic digesters.</title>
        <authorList>
            <person name="Campanaro S."/>
            <person name="Treu L."/>
            <person name="Rodriguez-R L.M."/>
            <person name="Kovalovszki A."/>
            <person name="Ziels R.M."/>
            <person name="Maus I."/>
            <person name="Zhu X."/>
            <person name="Kougias P.G."/>
            <person name="Basile A."/>
            <person name="Luo G."/>
            <person name="Schluter A."/>
            <person name="Konstantinidis K.T."/>
            <person name="Angelidaki I."/>
        </authorList>
    </citation>
    <scope>NUCLEOTIDE SEQUENCE [LARGE SCALE GENOMIC DNA]</scope>
    <source>
        <strain evidence="1">AS27yjCOA_65</strain>
    </source>
</reference>
<dbReference type="SUPFAM" id="SSF53335">
    <property type="entry name" value="S-adenosyl-L-methionine-dependent methyltransferases"/>
    <property type="match status" value="1"/>
</dbReference>
<evidence type="ECO:0000313" key="2">
    <source>
        <dbReference type="Proteomes" id="UP000524246"/>
    </source>
</evidence>
<dbReference type="AlphaFoldDB" id="A0A7X9IJT1"/>
<sequence>MDKELILKEKLAIEKQYGPWEVDNVCLGHGIYTRPDDTSSNLNEVLSIIEDFTEVAFSSLRILQIVSGEGGLCLELARRGSNVVGIESQEGKFQRACFAQRALGLDQLDFLKLDPYQPLKDRLGFFDIIICLETPATLSANEMVSIIEHLGWMASGLLVIRVPILSYEEYRNESLSIVSCGGQQYLGAFCGDVNVPRESPMGQPENLACRPSFTFSEDSMSKLLKRAGLTHIYKYLLHQEESRSFLFVGKKIPSRQSLY</sequence>
<name>A0A7X9IJT1_9DELT</name>
<protein>
    <recommendedName>
        <fullName evidence="3">Methyltransferase domain-containing protein</fullName>
    </recommendedName>
</protein>
<dbReference type="EMBL" id="JAAZON010000182">
    <property type="protein sequence ID" value="NMC62384.1"/>
    <property type="molecule type" value="Genomic_DNA"/>
</dbReference>
<dbReference type="InterPro" id="IPR029063">
    <property type="entry name" value="SAM-dependent_MTases_sf"/>
</dbReference>
<dbReference type="CDD" id="cd02440">
    <property type="entry name" value="AdoMet_MTases"/>
    <property type="match status" value="1"/>
</dbReference>
<comment type="caution">
    <text evidence="1">The sequence shown here is derived from an EMBL/GenBank/DDBJ whole genome shotgun (WGS) entry which is preliminary data.</text>
</comment>
<evidence type="ECO:0008006" key="3">
    <source>
        <dbReference type="Google" id="ProtNLM"/>
    </source>
</evidence>